<evidence type="ECO:0000313" key="9">
    <source>
        <dbReference type="Proteomes" id="UP000050525"/>
    </source>
</evidence>
<organism evidence="8 9">
    <name type="scientific">Alligator mississippiensis</name>
    <name type="common">American alligator</name>
    <dbReference type="NCBI Taxonomy" id="8496"/>
    <lineage>
        <taxon>Eukaryota</taxon>
        <taxon>Metazoa</taxon>
        <taxon>Chordata</taxon>
        <taxon>Craniata</taxon>
        <taxon>Vertebrata</taxon>
        <taxon>Euteleostomi</taxon>
        <taxon>Archelosauria</taxon>
        <taxon>Archosauria</taxon>
        <taxon>Crocodylia</taxon>
        <taxon>Alligatoridae</taxon>
        <taxon>Alligatorinae</taxon>
        <taxon>Alligator</taxon>
    </lineage>
</organism>
<dbReference type="InterPro" id="IPR000215">
    <property type="entry name" value="Serpin_fam"/>
</dbReference>
<evidence type="ECO:0000256" key="1">
    <source>
        <dbReference type="ARBA" id="ARBA00009500"/>
    </source>
</evidence>
<dbReference type="FunFam" id="3.30.497.10:FF:000001">
    <property type="entry name" value="Serine protease inhibitor"/>
    <property type="match status" value="1"/>
</dbReference>
<dbReference type="Pfam" id="PF00079">
    <property type="entry name" value="Serpin"/>
    <property type="match status" value="1"/>
</dbReference>
<dbReference type="FunFam" id="2.30.39.10:FF:000003">
    <property type="entry name" value="alpha-1-antitrypsin isoform X1"/>
    <property type="match status" value="1"/>
</dbReference>
<keyword evidence="3" id="KW-0732">Signal</keyword>
<dbReference type="InterPro" id="IPR023796">
    <property type="entry name" value="Serpin_dom"/>
</dbReference>
<dbReference type="eggNOG" id="KOG2392">
    <property type="taxonomic scope" value="Eukaryota"/>
</dbReference>
<evidence type="ECO:0000256" key="6">
    <source>
        <dbReference type="RuleBase" id="RU000411"/>
    </source>
</evidence>
<reference evidence="8 9" key="1">
    <citation type="journal article" date="2012" name="Genome Biol.">
        <title>Sequencing three crocodilian genomes to illuminate the evolution of archosaurs and amniotes.</title>
        <authorList>
            <person name="St John J.A."/>
            <person name="Braun E.L."/>
            <person name="Isberg S.R."/>
            <person name="Miles L.G."/>
            <person name="Chong A.Y."/>
            <person name="Gongora J."/>
            <person name="Dalzell P."/>
            <person name="Moran C."/>
            <person name="Bed'hom B."/>
            <person name="Abzhanov A."/>
            <person name="Burgess S.C."/>
            <person name="Cooksey A.M."/>
            <person name="Castoe T.A."/>
            <person name="Crawford N.G."/>
            <person name="Densmore L.D."/>
            <person name="Drew J.C."/>
            <person name="Edwards S.V."/>
            <person name="Faircloth B.C."/>
            <person name="Fujita M.K."/>
            <person name="Greenwold M.J."/>
            <person name="Hoffmann F.G."/>
            <person name="Howard J.M."/>
            <person name="Iguchi T."/>
            <person name="Janes D.E."/>
            <person name="Khan S.Y."/>
            <person name="Kohno S."/>
            <person name="de Koning A.J."/>
            <person name="Lance S.L."/>
            <person name="McCarthy F.M."/>
            <person name="McCormack J.E."/>
            <person name="Merchant M.E."/>
            <person name="Peterson D.G."/>
            <person name="Pollock D.D."/>
            <person name="Pourmand N."/>
            <person name="Raney B.J."/>
            <person name="Roessler K.A."/>
            <person name="Sanford J.R."/>
            <person name="Sawyer R.H."/>
            <person name="Schmidt C.J."/>
            <person name="Triplett E.W."/>
            <person name="Tuberville T.D."/>
            <person name="Venegas-Anaya M."/>
            <person name="Howard J.T."/>
            <person name="Jarvis E.D."/>
            <person name="Guillette L.J.Jr."/>
            <person name="Glenn T.C."/>
            <person name="Green R.E."/>
            <person name="Ray D.A."/>
        </authorList>
    </citation>
    <scope>NUCLEOTIDE SEQUENCE [LARGE SCALE GENOMIC DNA]</scope>
    <source>
        <strain evidence="8">KSC_2009_1</strain>
    </source>
</reference>
<accession>A0A151P8P3</accession>
<dbReference type="PROSITE" id="PS00284">
    <property type="entry name" value="SERPIN"/>
    <property type="match status" value="1"/>
</dbReference>
<proteinExistence type="inferred from homology"/>
<protein>
    <submittedName>
        <fullName evidence="8">Alpha-1-antitrypsin</fullName>
    </submittedName>
</protein>
<evidence type="ECO:0000256" key="4">
    <source>
        <dbReference type="ARBA" id="ARBA00022900"/>
    </source>
</evidence>
<dbReference type="AlphaFoldDB" id="A0A151P8P3"/>
<dbReference type="FunFam" id="2.10.310.10:FF:000001">
    <property type="entry name" value="Serpin family A member 1"/>
    <property type="match status" value="1"/>
</dbReference>
<evidence type="ECO:0000256" key="5">
    <source>
        <dbReference type="ARBA" id="ARBA00023180"/>
    </source>
</evidence>
<comment type="caution">
    <text evidence="8">The sequence shown here is derived from an EMBL/GenBank/DDBJ whole genome shotgun (WGS) entry which is preliminary data.</text>
</comment>
<evidence type="ECO:0000256" key="2">
    <source>
        <dbReference type="ARBA" id="ARBA00022690"/>
    </source>
</evidence>
<keyword evidence="9" id="KW-1185">Reference proteome</keyword>
<dbReference type="InterPro" id="IPR042178">
    <property type="entry name" value="Serpin_sf_1"/>
</dbReference>
<gene>
    <name evidence="8" type="primary">SERPINA5</name>
    <name evidence="8" type="ORF">Y1Q_0015128</name>
</gene>
<dbReference type="PANTHER" id="PTHR11461">
    <property type="entry name" value="SERINE PROTEASE INHIBITOR, SERPIN"/>
    <property type="match status" value="1"/>
</dbReference>
<keyword evidence="2" id="KW-0646">Protease inhibitor</keyword>
<evidence type="ECO:0000259" key="7">
    <source>
        <dbReference type="SMART" id="SM00093"/>
    </source>
</evidence>
<dbReference type="InterPro" id="IPR023795">
    <property type="entry name" value="Serpin_CS"/>
</dbReference>
<name>A0A151P8P3_ALLMI</name>
<keyword evidence="4" id="KW-0722">Serine protease inhibitor</keyword>
<dbReference type="Gene3D" id="2.30.39.10">
    <property type="entry name" value="Alpha-1-antitrypsin, domain 1"/>
    <property type="match status" value="1"/>
</dbReference>
<dbReference type="Gene3D" id="2.10.310.10">
    <property type="entry name" value="Serpins superfamily"/>
    <property type="match status" value="1"/>
</dbReference>
<dbReference type="PANTHER" id="PTHR11461:SF165">
    <property type="entry name" value="ALPHA-1-ANTITRYPSIN"/>
    <property type="match status" value="1"/>
</dbReference>
<dbReference type="GO" id="GO:0005615">
    <property type="term" value="C:extracellular space"/>
    <property type="evidence" value="ECO:0007669"/>
    <property type="project" value="InterPro"/>
</dbReference>
<feature type="domain" description="Serpin" evidence="7">
    <location>
        <begin position="15"/>
        <end position="371"/>
    </location>
</feature>
<keyword evidence="5" id="KW-0325">Glycoprotein</keyword>
<dbReference type="CDD" id="cd19548">
    <property type="entry name" value="serpinA_A1AT-like"/>
    <property type="match status" value="1"/>
</dbReference>
<dbReference type="Proteomes" id="UP000050525">
    <property type="component" value="Unassembled WGS sequence"/>
</dbReference>
<evidence type="ECO:0000256" key="3">
    <source>
        <dbReference type="ARBA" id="ARBA00022729"/>
    </source>
</evidence>
<dbReference type="Gene3D" id="3.30.497.10">
    <property type="entry name" value="Antithrombin, subunit I, domain 2"/>
    <property type="match status" value="1"/>
</dbReference>
<evidence type="ECO:0000313" key="8">
    <source>
        <dbReference type="EMBL" id="KYO45467.1"/>
    </source>
</evidence>
<dbReference type="GO" id="GO:0004867">
    <property type="term" value="F:serine-type endopeptidase inhibitor activity"/>
    <property type="evidence" value="ECO:0007669"/>
    <property type="project" value="UniProtKB-KW"/>
</dbReference>
<comment type="similarity">
    <text evidence="1 6">Belongs to the serpin family.</text>
</comment>
<dbReference type="InterPro" id="IPR036186">
    <property type="entry name" value="Serpin_sf"/>
</dbReference>
<dbReference type="SMART" id="SM00093">
    <property type="entry name" value="SERPIN"/>
    <property type="match status" value="1"/>
</dbReference>
<dbReference type="EMBL" id="AKHW03000563">
    <property type="protein sequence ID" value="KYO45467.1"/>
    <property type="molecule type" value="Genomic_DNA"/>
</dbReference>
<dbReference type="STRING" id="8496.A0A151P8P3"/>
<sequence length="374" mass="42010">MPCHKIAPSNADFAFRFYRQAASEAAGKNVFFSPVSISTAFAMLALGARSTTLAQILEGLAFNLTELEEKEIHDGFHHLICMLNRPDSKIQLSMGNAVFINEKLKLLQKFLDDIKSLYEAESSSSNFQNSSEAVKEINDYIERKTHGKIVQLVKSLDPNTVMVLVNYIYFKAYWEKPFNVRLTREDAFFADENTTIKVNMMTRDSWYKIHNDKELSCKVVQIPYSGDAVALFILPDEGKMKQVEDALVKETISKWEAALKGRRVILHVPRVSVSGTYDLSEIFKRLGVTNVFSDHGDLSGITGKPELKVSKAVHKALLNIHENGTEAAATTVVEIVLTSLPPTVKFNRPFLLLIVDKHTHSILFMGKIVNPTEN</sequence>
<dbReference type="SUPFAM" id="SSF56574">
    <property type="entry name" value="Serpins"/>
    <property type="match status" value="1"/>
</dbReference>
<dbReference type="InterPro" id="IPR042185">
    <property type="entry name" value="Serpin_sf_2"/>
</dbReference>